<name>F0S763_PSESL</name>
<dbReference type="InterPro" id="IPR011050">
    <property type="entry name" value="Pectin_lyase_fold/virulence"/>
</dbReference>
<dbReference type="PDB" id="7O78">
    <property type="method" value="X-ray"/>
    <property type="resolution" value="1.58 A"/>
    <property type="chains" value="A/B=22-512"/>
</dbReference>
<dbReference type="STRING" id="762903.Pedsa_3807"/>
<dbReference type="Pfam" id="PF14592">
    <property type="entry name" value="Chondroitinas_B"/>
    <property type="match status" value="1"/>
</dbReference>
<dbReference type="InterPro" id="IPR012334">
    <property type="entry name" value="Pectin_lyas_fold"/>
</dbReference>
<evidence type="ECO:0007829" key="3">
    <source>
        <dbReference type="PDB" id="7O78"/>
    </source>
</evidence>
<dbReference type="KEGG" id="psn:Pedsa_3807"/>
<dbReference type="EMBL" id="CP002545">
    <property type="protein sequence ID" value="ADY54336.1"/>
    <property type="molecule type" value="Genomic_DNA"/>
</dbReference>
<dbReference type="eggNOG" id="COG3420">
    <property type="taxonomic scope" value="Bacteria"/>
</dbReference>
<dbReference type="OrthoDB" id="6475864at2"/>
<sequence>MNKRTLVLGFVLLCFALPTWAKHILVASVKEVYSKVDQLKAGDTLLLKDGIYKDIQLVVKRSGSKEKPIVIAAQNGGKVFFTGDAKVELRGEYLVLKDIYFKDGNRNVNQWKSHGPGLVAIYGSYNRVTGCVFNAFDEANSAYITTSLTEEGKVPKHCRIDHCVFTDKITFDQVINLNNRPRADKESKVLGEAMYHRIDHCFFSNPPKPGNAGGGIRVGYYRNDIGRCLIDSNLFVRQDSEAEIVTSKSQENVYYGNTILNCQGTLNFRHGDKQVALNNFFISTDNKYGYGGMFVWGSQHIIANNYFNLKKTIKARGNAALYLNPGPEGSEHALAFNSLIVNNFFDDNNGYDINFEPLLERRKEFAKEVNAEFKLPYNITIEGNLFASKQGDKHIPFLGNLDKNNLQNNYSFGQMANDKLFTNVKPTTDGSYNPQSYKGYQLANVKDIKNIEGIDLDIQNLINKGIEGNPLTWNDVRPSWLVEIPGSYAKEGTLDQETKIRFQRVLARDRNN</sequence>
<dbReference type="Gene3D" id="2.160.20.10">
    <property type="entry name" value="Single-stranded right-handed beta-helix, Pectin lyase-like"/>
    <property type="match status" value="1"/>
</dbReference>
<dbReference type="AlphaFoldDB" id="F0S763"/>
<dbReference type="RefSeq" id="WP_013634816.1">
    <property type="nucleotide sequence ID" value="NC_015177.1"/>
</dbReference>
<proteinExistence type="evidence at protein level"/>
<reference evidence="2" key="2">
    <citation type="submission" date="2011-02" db="EMBL/GenBank/DDBJ databases">
        <title>The complete genome of Pedobacter saltans DSM 12145.</title>
        <authorList>
            <consortium name="US DOE Joint Genome Institute (JGI-PGF)"/>
            <person name="Lucas S."/>
            <person name="Copeland A."/>
            <person name="Lapidus A."/>
            <person name="Bruce D."/>
            <person name="Goodwin L."/>
            <person name="Pitluck S."/>
            <person name="Kyrpides N."/>
            <person name="Mavromatis K."/>
            <person name="Pagani I."/>
            <person name="Ivanova N."/>
            <person name="Ovchinnikova G."/>
            <person name="Lu M."/>
            <person name="Detter J.C."/>
            <person name="Han C."/>
            <person name="Land M."/>
            <person name="Hauser L."/>
            <person name="Markowitz V."/>
            <person name="Cheng J.-F."/>
            <person name="Hugenholtz P."/>
            <person name="Woyke T."/>
            <person name="Wu D."/>
            <person name="Tindall B."/>
            <person name="Pomrenke H.G."/>
            <person name="Brambilla E."/>
            <person name="Klenk H.-P."/>
            <person name="Eisen J.A."/>
        </authorList>
    </citation>
    <scope>NUCLEOTIDE SEQUENCE [LARGE SCALE GENOMIC DNA]</scope>
    <source>
        <strain evidence="2">ATCC 51119 / DSM 12145 / JCM 21818 / LMG 10337 / NBRC 100064 / NCIMB 13643</strain>
    </source>
</reference>
<dbReference type="SUPFAM" id="SSF51126">
    <property type="entry name" value="Pectin lyase-like"/>
    <property type="match status" value="1"/>
</dbReference>
<gene>
    <name evidence="1" type="ordered locus">Pedsa_3807</name>
</gene>
<organism evidence="1 2">
    <name type="scientific">Pseudopedobacter saltans (strain ATCC 51119 / DSM 12145 / JCM 21818 / CCUG 39354 / LMG 10337 / NBRC 100064 / NCIMB 13643)</name>
    <name type="common">Pedobacter saltans</name>
    <dbReference type="NCBI Taxonomy" id="762903"/>
    <lineage>
        <taxon>Bacteria</taxon>
        <taxon>Pseudomonadati</taxon>
        <taxon>Bacteroidota</taxon>
        <taxon>Sphingobacteriia</taxon>
        <taxon>Sphingobacteriales</taxon>
        <taxon>Sphingobacteriaceae</taxon>
        <taxon>Pseudopedobacter</taxon>
    </lineage>
</organism>
<keyword evidence="3" id="KW-0002">3D-structure</keyword>
<reference evidence="1 2" key="1">
    <citation type="journal article" date="2011" name="Stand. Genomic Sci.">
        <title>Complete genome sequence of the gliding, heparinolytic Pedobacter saltans type strain (113).</title>
        <authorList>
            <person name="Liolios K."/>
            <person name="Sikorski J."/>
            <person name="Lu M."/>
            <person name="Nolan M."/>
            <person name="Lapidus A."/>
            <person name="Lucas S."/>
            <person name="Hammon N."/>
            <person name="Deshpande S."/>
            <person name="Cheng J.F."/>
            <person name="Tapia R."/>
            <person name="Han C."/>
            <person name="Goodwin L."/>
            <person name="Pitluck S."/>
            <person name="Huntemann M."/>
            <person name="Ivanova N."/>
            <person name="Pagani I."/>
            <person name="Mavromatis K."/>
            <person name="Ovchinikova G."/>
            <person name="Pati A."/>
            <person name="Chen A."/>
            <person name="Palaniappan K."/>
            <person name="Land M."/>
            <person name="Hauser L."/>
            <person name="Brambilla E.M."/>
            <person name="Kotsyurbenko O."/>
            <person name="Rohde M."/>
            <person name="Tindall B.J."/>
            <person name="Abt B."/>
            <person name="Goker M."/>
            <person name="Detter J.C."/>
            <person name="Woyke T."/>
            <person name="Bristow J."/>
            <person name="Eisen J.A."/>
            <person name="Markowitz V."/>
            <person name="Hugenholtz P."/>
            <person name="Klenk H.P."/>
            <person name="Kyrpides N.C."/>
        </authorList>
    </citation>
    <scope>NUCLEOTIDE SEQUENCE [LARGE SCALE GENOMIC DNA]</scope>
    <source>
        <strain evidence="2">ATCC 51119 / DSM 12145 / JCM 21818 / LMG 10337 / NBRC 100064 / NCIMB 13643</strain>
    </source>
</reference>
<evidence type="ECO:0000313" key="1">
    <source>
        <dbReference type="EMBL" id="ADY54336.1"/>
    </source>
</evidence>
<dbReference type="SMR" id="F0S763"/>
<dbReference type="HOGENOM" id="CLU_531940_0_0_10"/>
<accession>F0S763</accession>
<protein>
    <submittedName>
        <fullName evidence="1">Uncharacterized protein</fullName>
    </submittedName>
</protein>
<dbReference type="Proteomes" id="UP000000310">
    <property type="component" value="Chromosome"/>
</dbReference>
<dbReference type="InterPro" id="IPR039513">
    <property type="entry name" value="PL-6"/>
</dbReference>
<reference evidence="3" key="3">
    <citation type="journal article" date="2021" name="Glycobiology">
        <title>Exploring molecular determinants of polysaccharide lyase family 6-1 enzyme activity.</title>
        <authorList>
            <person name="Violot S."/>
            <person name="Galisson F."/>
            <person name="Carrique L."/>
            <person name="Jugnarain V."/>
            <person name="Conchou L."/>
            <person name="Robert X."/>
            <person name="Thureau A."/>
            <person name="Helbert W."/>
            <person name="Aghajari N."/>
            <person name="Ballut L."/>
        </authorList>
    </citation>
    <scope>X-RAY CRYSTALLOGRAPHY (1.58 ANGSTROMS) OF 22-512</scope>
</reference>
<keyword evidence="2" id="KW-1185">Reference proteome</keyword>
<dbReference type="CDD" id="cd14251">
    <property type="entry name" value="PL-6"/>
    <property type="match status" value="1"/>
</dbReference>
<evidence type="ECO:0000313" key="2">
    <source>
        <dbReference type="Proteomes" id="UP000000310"/>
    </source>
</evidence>